<evidence type="ECO:0000313" key="2">
    <source>
        <dbReference type="EMBL" id="PIN14562.1"/>
    </source>
</evidence>
<dbReference type="Proteomes" id="UP000231279">
    <property type="component" value="Unassembled WGS sequence"/>
</dbReference>
<dbReference type="Pfam" id="PF15365">
    <property type="entry name" value="PNRC"/>
    <property type="match status" value="1"/>
</dbReference>
<sequence length="106" mass="11868">MPIPININFEKREEELHFAERWAGPAYSNSPPPSSLPLPKFSVRPKRTVSLDLPTLASEIDKHPIAKSAPASPTRGFSRSPRDLFDSADTATKNLRRMLNLDITDE</sequence>
<evidence type="ECO:0000256" key="1">
    <source>
        <dbReference type="SAM" id="MobiDB-lite"/>
    </source>
</evidence>
<protein>
    <submittedName>
        <fullName evidence="2">Uncharacterized protein</fullName>
    </submittedName>
</protein>
<dbReference type="AlphaFoldDB" id="A0A2G9HAL4"/>
<gene>
    <name evidence="2" type="ORF">CDL12_12796</name>
</gene>
<proteinExistence type="predicted"/>
<dbReference type="PANTHER" id="PTHR35306">
    <property type="entry name" value="BNAA03G57290D PROTEIN"/>
    <property type="match status" value="1"/>
</dbReference>
<dbReference type="GO" id="GO:0016071">
    <property type="term" value="P:mRNA metabolic process"/>
    <property type="evidence" value="ECO:0007669"/>
    <property type="project" value="UniProtKB-ARBA"/>
</dbReference>
<accession>A0A2G9HAL4</accession>
<dbReference type="PANTHER" id="PTHR35306:SF1">
    <property type="entry name" value="VQ DOMAIN-CONTAINING PROTEIN"/>
    <property type="match status" value="1"/>
</dbReference>
<organism evidence="2 3">
    <name type="scientific">Handroanthus impetiginosus</name>
    <dbReference type="NCBI Taxonomy" id="429701"/>
    <lineage>
        <taxon>Eukaryota</taxon>
        <taxon>Viridiplantae</taxon>
        <taxon>Streptophyta</taxon>
        <taxon>Embryophyta</taxon>
        <taxon>Tracheophyta</taxon>
        <taxon>Spermatophyta</taxon>
        <taxon>Magnoliopsida</taxon>
        <taxon>eudicotyledons</taxon>
        <taxon>Gunneridae</taxon>
        <taxon>Pentapetalae</taxon>
        <taxon>asterids</taxon>
        <taxon>lamiids</taxon>
        <taxon>Lamiales</taxon>
        <taxon>Bignoniaceae</taxon>
        <taxon>Crescentiina</taxon>
        <taxon>Tabebuia alliance</taxon>
        <taxon>Handroanthus</taxon>
    </lineage>
</organism>
<keyword evidence="3" id="KW-1185">Reference proteome</keyword>
<comment type="caution">
    <text evidence="2">The sequence shown here is derived from an EMBL/GenBank/DDBJ whole genome shotgun (WGS) entry which is preliminary data.</text>
</comment>
<feature type="region of interest" description="Disordered" evidence="1">
    <location>
        <begin position="60"/>
        <end position="89"/>
    </location>
</feature>
<name>A0A2G9HAL4_9LAMI</name>
<evidence type="ECO:0000313" key="3">
    <source>
        <dbReference type="Proteomes" id="UP000231279"/>
    </source>
</evidence>
<dbReference type="STRING" id="429701.A0A2G9HAL4"/>
<dbReference type="EMBL" id="NKXS01002252">
    <property type="protein sequence ID" value="PIN14562.1"/>
    <property type="molecule type" value="Genomic_DNA"/>
</dbReference>
<dbReference type="InterPro" id="IPR028322">
    <property type="entry name" value="PNRC-like_rgn"/>
</dbReference>
<dbReference type="OrthoDB" id="1921042at2759"/>
<reference evidence="3" key="1">
    <citation type="journal article" date="2018" name="Gigascience">
        <title>Genome assembly of the Pink Ipe (Handroanthus impetiginosus, Bignoniaceae), a highly valued, ecologically keystone Neotropical timber forest tree.</title>
        <authorList>
            <person name="Silva-Junior O.B."/>
            <person name="Grattapaglia D."/>
            <person name="Novaes E."/>
            <person name="Collevatti R.G."/>
        </authorList>
    </citation>
    <scope>NUCLEOTIDE SEQUENCE [LARGE SCALE GENOMIC DNA]</scope>
    <source>
        <strain evidence="3">cv. UFG-1</strain>
    </source>
</reference>